<dbReference type="Pfam" id="PF00501">
    <property type="entry name" value="AMP-binding"/>
    <property type="match status" value="1"/>
</dbReference>
<dbReference type="PANTHER" id="PTHR24096">
    <property type="entry name" value="LONG-CHAIN-FATTY-ACID--COA LIGASE"/>
    <property type="match status" value="1"/>
</dbReference>
<gene>
    <name evidence="5" type="primary">fadD_6</name>
    <name evidence="5" type="ORF">GCM10017577_49910</name>
</gene>
<dbReference type="InterPro" id="IPR000873">
    <property type="entry name" value="AMP-dep_synth/lig_dom"/>
</dbReference>
<dbReference type="GO" id="GO:0016405">
    <property type="term" value="F:CoA-ligase activity"/>
    <property type="evidence" value="ECO:0007669"/>
    <property type="project" value="TreeGrafter"/>
</dbReference>
<reference evidence="5" key="2">
    <citation type="submission" date="2023-01" db="EMBL/GenBank/DDBJ databases">
        <authorList>
            <person name="Sun Q."/>
            <person name="Evtushenko L."/>
        </authorList>
    </citation>
    <scope>NUCLEOTIDE SEQUENCE</scope>
    <source>
        <strain evidence="5">VKM Ac-1069</strain>
    </source>
</reference>
<dbReference type="InterPro" id="IPR025110">
    <property type="entry name" value="AMP-bd_C"/>
</dbReference>
<evidence type="ECO:0000259" key="3">
    <source>
        <dbReference type="Pfam" id="PF00501"/>
    </source>
</evidence>
<dbReference type="Gene3D" id="3.40.50.12780">
    <property type="entry name" value="N-terminal domain of ligase-like"/>
    <property type="match status" value="1"/>
</dbReference>
<dbReference type="InterPro" id="IPR020845">
    <property type="entry name" value="AMP-binding_CS"/>
</dbReference>
<name>A0A9W6L543_9PSEU</name>
<protein>
    <submittedName>
        <fullName evidence="5">Long-chain acyl-CoA synthetase</fullName>
    </submittedName>
</protein>
<accession>A0A9W6L543</accession>
<comment type="caution">
    <text evidence="5">The sequence shown here is derived from an EMBL/GenBank/DDBJ whole genome shotgun (WGS) entry which is preliminary data.</text>
</comment>
<feature type="domain" description="AMP-dependent synthetase/ligase" evidence="3">
    <location>
        <begin position="26"/>
        <end position="409"/>
    </location>
</feature>
<dbReference type="SUPFAM" id="SSF56801">
    <property type="entry name" value="Acetyl-CoA synthetase-like"/>
    <property type="match status" value="1"/>
</dbReference>
<organism evidence="5 6">
    <name type="scientific">Pseudonocardia halophobica</name>
    <dbReference type="NCBI Taxonomy" id="29401"/>
    <lineage>
        <taxon>Bacteria</taxon>
        <taxon>Bacillati</taxon>
        <taxon>Actinomycetota</taxon>
        <taxon>Actinomycetes</taxon>
        <taxon>Pseudonocardiales</taxon>
        <taxon>Pseudonocardiaceae</taxon>
        <taxon>Pseudonocardia</taxon>
    </lineage>
</organism>
<evidence type="ECO:0000313" key="6">
    <source>
        <dbReference type="Proteomes" id="UP001143463"/>
    </source>
</evidence>
<reference evidence="5" key="1">
    <citation type="journal article" date="2014" name="Int. J. Syst. Evol. Microbiol.">
        <title>Complete genome sequence of Corynebacterium casei LMG S-19264T (=DSM 44701T), isolated from a smear-ripened cheese.</title>
        <authorList>
            <consortium name="US DOE Joint Genome Institute (JGI-PGF)"/>
            <person name="Walter F."/>
            <person name="Albersmeier A."/>
            <person name="Kalinowski J."/>
            <person name="Ruckert C."/>
        </authorList>
    </citation>
    <scope>NUCLEOTIDE SEQUENCE</scope>
    <source>
        <strain evidence="5">VKM Ac-1069</strain>
    </source>
</reference>
<evidence type="ECO:0000256" key="2">
    <source>
        <dbReference type="ARBA" id="ARBA00022598"/>
    </source>
</evidence>
<dbReference type="RefSeq" id="WP_197040772.1">
    <property type="nucleotide sequence ID" value="NZ_BAAAUZ010000051.1"/>
</dbReference>
<keyword evidence="2" id="KW-0436">Ligase</keyword>
<dbReference type="PANTHER" id="PTHR24096:SF149">
    <property type="entry name" value="AMP-BINDING DOMAIN-CONTAINING PROTEIN-RELATED"/>
    <property type="match status" value="1"/>
</dbReference>
<evidence type="ECO:0000256" key="1">
    <source>
        <dbReference type="ARBA" id="ARBA00006432"/>
    </source>
</evidence>
<dbReference type="AlphaFoldDB" id="A0A9W6L543"/>
<dbReference type="Pfam" id="PF13193">
    <property type="entry name" value="AMP-binding_C"/>
    <property type="match status" value="1"/>
</dbReference>
<dbReference type="EMBL" id="BSFQ01000025">
    <property type="protein sequence ID" value="GLL13847.1"/>
    <property type="molecule type" value="Genomic_DNA"/>
</dbReference>
<evidence type="ECO:0000313" key="5">
    <source>
        <dbReference type="EMBL" id="GLL13847.1"/>
    </source>
</evidence>
<feature type="domain" description="AMP-binding enzyme C-terminal" evidence="4">
    <location>
        <begin position="459"/>
        <end position="534"/>
    </location>
</feature>
<proteinExistence type="inferred from homology"/>
<sequence length="547" mass="57255">MTIWPASLPRSLDYPALPAAAFLRGAASAFPDRAALRDGDESLTYGELLRTAAKAAHGLRANGIREGDVVALHGPNGLWHPVGYYAILLAGGTVALLNPLQPAPALAAQLRETGAVAAITHPSCAESLPDLDLVVTLPATAVAPGLTAIGVGLPELARGRPSDPPEIRTGPDDTALLAYTGGTTGASKPVQVLHRNLVANVLHMSCWRAGVLPEVDGSGIRFRELPDTADFPVDLGRSVSVVTSPLYHQHALVTLNFLVACGVTAVIAGRFDPAGLLDLVERYGATYTATAPTAYQAVLAVPDLVERDLTSVRAITSGAGPMDAATHAGLAAAFPNATVLEGYGLTEATCTVTFPPTTPDGLRKIGTVGVPGFDTEIEIRDLEDPSRCVPQGADGEVWVRGPQVTAGYLGRPDATAEQFPDGWLRTGDIGRLDEDGYLAITGRAKDMLIYKGYNVYPRELEELLTGVAGVRQASVVGRPDPVAGELPVAFVVADPGAGLTAEALMAHVGERVLPYKRIREVVFTDRLPTSPAGKVLKTELRSRLVGA</sequence>
<keyword evidence="6" id="KW-1185">Reference proteome</keyword>
<dbReference type="InterPro" id="IPR042099">
    <property type="entry name" value="ANL_N_sf"/>
</dbReference>
<evidence type="ECO:0000259" key="4">
    <source>
        <dbReference type="Pfam" id="PF13193"/>
    </source>
</evidence>
<dbReference type="Proteomes" id="UP001143463">
    <property type="component" value="Unassembled WGS sequence"/>
</dbReference>
<dbReference type="InterPro" id="IPR045851">
    <property type="entry name" value="AMP-bd_C_sf"/>
</dbReference>
<comment type="similarity">
    <text evidence="1">Belongs to the ATP-dependent AMP-binding enzyme family.</text>
</comment>
<dbReference type="PROSITE" id="PS00455">
    <property type="entry name" value="AMP_BINDING"/>
    <property type="match status" value="1"/>
</dbReference>
<dbReference type="Gene3D" id="3.30.300.30">
    <property type="match status" value="1"/>
</dbReference>